<name>A0AA35SUS8_GEOBA</name>
<proteinExistence type="predicted"/>
<dbReference type="AlphaFoldDB" id="A0AA35SUS8"/>
<dbReference type="EMBL" id="CASHTH010002844">
    <property type="protein sequence ID" value="CAI8036089.1"/>
    <property type="molecule type" value="Genomic_DNA"/>
</dbReference>
<accession>A0AA35SUS8</accession>
<comment type="caution">
    <text evidence="1">The sequence shown here is derived from an EMBL/GenBank/DDBJ whole genome shotgun (WGS) entry which is preliminary data.</text>
</comment>
<reference evidence="1" key="1">
    <citation type="submission" date="2023-03" db="EMBL/GenBank/DDBJ databases">
        <authorList>
            <person name="Steffen K."/>
            <person name="Cardenas P."/>
        </authorList>
    </citation>
    <scope>NUCLEOTIDE SEQUENCE</scope>
</reference>
<keyword evidence="2" id="KW-1185">Reference proteome</keyword>
<sequence>MYVHRYHSIVHSGPYVCMYIGRYHSISTRGPNVYIGALA</sequence>
<protein>
    <submittedName>
        <fullName evidence="1">Uncharacterized protein</fullName>
    </submittedName>
</protein>
<evidence type="ECO:0000313" key="2">
    <source>
        <dbReference type="Proteomes" id="UP001174909"/>
    </source>
</evidence>
<gene>
    <name evidence="1" type="ORF">GBAR_LOCUS20249</name>
</gene>
<evidence type="ECO:0000313" key="1">
    <source>
        <dbReference type="EMBL" id="CAI8036089.1"/>
    </source>
</evidence>
<organism evidence="1 2">
    <name type="scientific">Geodia barretti</name>
    <name type="common">Barrett's horny sponge</name>
    <dbReference type="NCBI Taxonomy" id="519541"/>
    <lineage>
        <taxon>Eukaryota</taxon>
        <taxon>Metazoa</taxon>
        <taxon>Porifera</taxon>
        <taxon>Demospongiae</taxon>
        <taxon>Heteroscleromorpha</taxon>
        <taxon>Tetractinellida</taxon>
        <taxon>Astrophorina</taxon>
        <taxon>Geodiidae</taxon>
        <taxon>Geodia</taxon>
    </lineage>
</organism>
<dbReference type="Proteomes" id="UP001174909">
    <property type="component" value="Unassembled WGS sequence"/>
</dbReference>